<organism evidence="1 2">
    <name type="scientific">Panagrolaimus sp. ES5</name>
    <dbReference type="NCBI Taxonomy" id="591445"/>
    <lineage>
        <taxon>Eukaryota</taxon>
        <taxon>Metazoa</taxon>
        <taxon>Ecdysozoa</taxon>
        <taxon>Nematoda</taxon>
        <taxon>Chromadorea</taxon>
        <taxon>Rhabditida</taxon>
        <taxon>Tylenchina</taxon>
        <taxon>Panagrolaimomorpha</taxon>
        <taxon>Panagrolaimoidea</taxon>
        <taxon>Panagrolaimidae</taxon>
        <taxon>Panagrolaimus</taxon>
    </lineage>
</organism>
<name>A0AC34FWZ4_9BILA</name>
<proteinExistence type="predicted"/>
<accession>A0AC34FWZ4</accession>
<reference evidence="2" key="1">
    <citation type="submission" date="2022-11" db="UniProtKB">
        <authorList>
            <consortium name="WormBaseParasite"/>
        </authorList>
    </citation>
    <scope>IDENTIFICATION</scope>
</reference>
<dbReference type="Proteomes" id="UP000887579">
    <property type="component" value="Unplaced"/>
</dbReference>
<dbReference type="WBParaSite" id="ES5_v2.g22038.t1">
    <property type="protein sequence ID" value="ES5_v2.g22038.t1"/>
    <property type="gene ID" value="ES5_v2.g22038"/>
</dbReference>
<evidence type="ECO:0000313" key="1">
    <source>
        <dbReference type="Proteomes" id="UP000887579"/>
    </source>
</evidence>
<evidence type="ECO:0000313" key="2">
    <source>
        <dbReference type="WBParaSite" id="ES5_v2.g22038.t1"/>
    </source>
</evidence>
<protein>
    <submittedName>
        <fullName evidence="2">Late embryogenesis abundant protein</fullName>
    </submittedName>
</protein>
<sequence>MSSEQPQEPSRQSFSETAKDALSMAAEKAREMAQYATGAVFNATENVKETATGNEQSVSADEPIKDKKLQQPWDIAAPSSMPGPIEGDGLKYGSKPASPEEISNTTKHALCNPTSSLKTF</sequence>